<evidence type="ECO:0000313" key="2">
    <source>
        <dbReference type="EMBL" id="KAF7375358.1"/>
    </source>
</evidence>
<feature type="region of interest" description="Disordered" evidence="1">
    <location>
        <begin position="1"/>
        <end position="22"/>
    </location>
</feature>
<protein>
    <submittedName>
        <fullName evidence="2">ABC transporter G family member 18</fullName>
    </submittedName>
</protein>
<organism evidence="2 3">
    <name type="scientific">Mycena sanguinolenta</name>
    <dbReference type="NCBI Taxonomy" id="230812"/>
    <lineage>
        <taxon>Eukaryota</taxon>
        <taxon>Fungi</taxon>
        <taxon>Dikarya</taxon>
        <taxon>Basidiomycota</taxon>
        <taxon>Agaricomycotina</taxon>
        <taxon>Agaricomycetes</taxon>
        <taxon>Agaricomycetidae</taxon>
        <taxon>Agaricales</taxon>
        <taxon>Marasmiineae</taxon>
        <taxon>Mycenaceae</taxon>
        <taxon>Mycena</taxon>
    </lineage>
</organism>
<reference evidence="2" key="1">
    <citation type="submission" date="2020-05" db="EMBL/GenBank/DDBJ databases">
        <title>Mycena genomes resolve the evolution of fungal bioluminescence.</title>
        <authorList>
            <person name="Tsai I.J."/>
        </authorList>
    </citation>
    <scope>NUCLEOTIDE SEQUENCE</scope>
    <source>
        <strain evidence="2">160909Yilan</strain>
    </source>
</reference>
<evidence type="ECO:0000256" key="1">
    <source>
        <dbReference type="SAM" id="MobiDB-lite"/>
    </source>
</evidence>
<accession>A0A8H7DK79</accession>
<keyword evidence="3" id="KW-1185">Reference proteome</keyword>
<dbReference type="EMBL" id="JACAZH010000002">
    <property type="protein sequence ID" value="KAF7375358.1"/>
    <property type="molecule type" value="Genomic_DNA"/>
</dbReference>
<gene>
    <name evidence="2" type="ORF">MSAN_00423200</name>
</gene>
<name>A0A8H7DK79_9AGAR</name>
<proteinExistence type="predicted"/>
<dbReference type="OrthoDB" id="3219467at2759"/>
<dbReference type="Proteomes" id="UP000623467">
    <property type="component" value="Unassembled WGS sequence"/>
</dbReference>
<evidence type="ECO:0000313" key="3">
    <source>
        <dbReference type="Proteomes" id="UP000623467"/>
    </source>
</evidence>
<dbReference type="AlphaFoldDB" id="A0A8H7DK79"/>
<comment type="caution">
    <text evidence="2">The sequence shown here is derived from an EMBL/GenBank/DDBJ whole genome shotgun (WGS) entry which is preliminary data.</text>
</comment>
<sequence length="479" mass="54512">MEREQNYDGFSRSPVKETLQPIGPKTAPSYPLIQVYVYYGNPMPEKEPDDKKFVCLGKDNGYVFMPLDDLRERIVWTDGKVPDCYEKDRINTSGLTLWQLEGDIWPISPHNEALWEQWFVRGPVWGKPDDEMQYHRWTRRAINASNANTIIGSPKFARFWLPEKNAQITSHFFFEPLHEAFVSALKVGLGSLKENWESRPLNLDWSFVELGAGGTAADGQARVHWATHYLEFYKIWVSKAHYDALAEVHKATVGADKVAWPFPDGTKLNNMIKGTKAPRDVFNDSLNSHDTESSTNITRGKMETMSGTRAHFDNQGEVMGVPANEMYQMLLGSNAPLKPLSNGLWPAEWLHRSAFRFGGLEGDVSSPQSRRNLVLGTSESNTYMLLLENTIADCVARSDKPGQLITCVKYPQDWNLSKYTWLAPTLEYDFIFKHELIIKPGTPKEQATKHTAVVHTFSRRLTHSLEARASYYFLEALLG</sequence>